<organism evidence="5 6">
    <name type="scientific">Babesia divergens</name>
    <dbReference type="NCBI Taxonomy" id="32595"/>
    <lineage>
        <taxon>Eukaryota</taxon>
        <taxon>Sar</taxon>
        <taxon>Alveolata</taxon>
        <taxon>Apicomplexa</taxon>
        <taxon>Aconoidasida</taxon>
        <taxon>Piroplasmida</taxon>
        <taxon>Babesiidae</taxon>
        <taxon>Babesia</taxon>
    </lineage>
</organism>
<keyword evidence="2" id="KW-0235">DNA replication</keyword>
<dbReference type="PANTHER" id="PTHR10416:SF0">
    <property type="entry name" value="DNA POLYMERASE DELTA SUBUNIT 2"/>
    <property type="match status" value="1"/>
</dbReference>
<dbReference type="Proteomes" id="UP001195914">
    <property type="component" value="Unassembled WGS sequence"/>
</dbReference>
<dbReference type="GO" id="GO:0003677">
    <property type="term" value="F:DNA binding"/>
    <property type="evidence" value="ECO:0007669"/>
    <property type="project" value="InterPro"/>
</dbReference>
<dbReference type="AlphaFoldDB" id="A0AAD9G7U5"/>
<accession>A0AAD9G7U5</accession>
<dbReference type="Gene3D" id="2.40.50.430">
    <property type="match status" value="1"/>
</dbReference>
<dbReference type="InterPro" id="IPR024826">
    <property type="entry name" value="DNA_pol_delta/II_ssu"/>
</dbReference>
<dbReference type="PANTHER" id="PTHR10416">
    <property type="entry name" value="DNA POLYMERASE DELTA SUBUNIT 2"/>
    <property type="match status" value="1"/>
</dbReference>
<name>A0AAD9G7U5_BABDI</name>
<dbReference type="Pfam" id="PF18018">
    <property type="entry name" value="DNA_pol_D_N"/>
    <property type="match status" value="1"/>
</dbReference>
<feature type="domain" description="DNA polymerase alpha/delta/epsilon subunit B" evidence="3">
    <location>
        <begin position="187"/>
        <end position="373"/>
    </location>
</feature>
<evidence type="ECO:0000259" key="4">
    <source>
        <dbReference type="Pfam" id="PF18018"/>
    </source>
</evidence>
<dbReference type="InterPro" id="IPR040663">
    <property type="entry name" value="DNA_pol_D_N"/>
</dbReference>
<comment type="caution">
    <text evidence="5">The sequence shown here is derived from an EMBL/GenBank/DDBJ whole genome shotgun (WGS) entry which is preliminary data.</text>
</comment>
<dbReference type="Pfam" id="PF04042">
    <property type="entry name" value="DNA_pol_E_B"/>
    <property type="match status" value="1"/>
</dbReference>
<keyword evidence="6" id="KW-1185">Reference proteome</keyword>
<dbReference type="GO" id="GO:0006271">
    <property type="term" value="P:DNA strand elongation involved in DNA replication"/>
    <property type="evidence" value="ECO:0007669"/>
    <property type="project" value="TreeGrafter"/>
</dbReference>
<comment type="similarity">
    <text evidence="1">Belongs to the DNA polymerase delta/II small subunit family.</text>
</comment>
<dbReference type="InterPro" id="IPR007185">
    <property type="entry name" value="DNA_pol_a/d/e_bsu"/>
</dbReference>
<dbReference type="GO" id="GO:0043625">
    <property type="term" value="C:delta DNA polymerase complex"/>
    <property type="evidence" value="ECO:0007669"/>
    <property type="project" value="TreeGrafter"/>
</dbReference>
<sequence length="416" mass="45893">MAVNRAVCVYDDSYSQRFKMVGVPYANQYYSLSMDKLETLRPCLRSLIERRWPDTVFASSGEATTAGRYVYVQSIKDARDCCVIVGSLYKDMKLRPSALEEYSEQVKLKQKVVAKYTSEDDRLCIEDQTFRMGIRGSVMNPQLLVTGLIVSMRGKINEQGEFEVEDYLLPGTPLYLTIPAPIEEKYIAMVSGAETDRNSLLLLKNFLLGNTPLGDLCSKITRLVVAGNAVGKCDVKSLVECDVYFSQLASSMDVDVMPGDSDPSNRNFPQQPIHPCFFEHSRRYKSFQSTTNPYFFAADGVRLLGTSGQAVKGICDYSTLSELEALKLTVMARCITPTAPDTLGCHPEARGFTLEKDEEFPHVIFSGNCSDFGACALGADGGPPVAICIPTFKTQPSIVLLSLSTLQARLIKLGNA</sequence>
<evidence type="ECO:0000313" key="5">
    <source>
        <dbReference type="EMBL" id="KAK1933374.1"/>
    </source>
</evidence>
<dbReference type="Gene3D" id="3.60.21.50">
    <property type="match status" value="1"/>
</dbReference>
<evidence type="ECO:0000256" key="1">
    <source>
        <dbReference type="ARBA" id="ARBA00006035"/>
    </source>
</evidence>
<evidence type="ECO:0000256" key="2">
    <source>
        <dbReference type="ARBA" id="ARBA00022705"/>
    </source>
</evidence>
<evidence type="ECO:0000313" key="6">
    <source>
        <dbReference type="Proteomes" id="UP001195914"/>
    </source>
</evidence>
<gene>
    <name evidence="5" type="ORF">X943_003377</name>
</gene>
<feature type="domain" description="DNA polymerase delta subunit OB-fold" evidence="4">
    <location>
        <begin position="28"/>
        <end position="167"/>
    </location>
</feature>
<proteinExistence type="inferred from homology"/>
<reference evidence="5" key="1">
    <citation type="journal article" date="2014" name="Nucleic Acids Res.">
        <title>The evolutionary dynamics of variant antigen genes in Babesia reveal a history of genomic innovation underlying host-parasite interaction.</title>
        <authorList>
            <person name="Jackson A.P."/>
            <person name="Otto T.D."/>
            <person name="Darby A."/>
            <person name="Ramaprasad A."/>
            <person name="Xia D."/>
            <person name="Echaide I.E."/>
            <person name="Farber M."/>
            <person name="Gahlot S."/>
            <person name="Gamble J."/>
            <person name="Gupta D."/>
            <person name="Gupta Y."/>
            <person name="Jackson L."/>
            <person name="Malandrin L."/>
            <person name="Malas T.B."/>
            <person name="Moussa E."/>
            <person name="Nair M."/>
            <person name="Reid A.J."/>
            <person name="Sanders M."/>
            <person name="Sharma J."/>
            <person name="Tracey A."/>
            <person name="Quail M.A."/>
            <person name="Weir W."/>
            <person name="Wastling J.M."/>
            <person name="Hall N."/>
            <person name="Willadsen P."/>
            <person name="Lingelbach K."/>
            <person name="Shiels B."/>
            <person name="Tait A."/>
            <person name="Berriman M."/>
            <person name="Allred D.R."/>
            <person name="Pain A."/>
        </authorList>
    </citation>
    <scope>NUCLEOTIDE SEQUENCE</scope>
    <source>
        <strain evidence="5">1802A</strain>
    </source>
</reference>
<reference evidence="5" key="2">
    <citation type="submission" date="2021-05" db="EMBL/GenBank/DDBJ databases">
        <authorList>
            <person name="Pain A."/>
        </authorList>
    </citation>
    <scope>NUCLEOTIDE SEQUENCE</scope>
    <source>
        <strain evidence="5">1802A</strain>
    </source>
</reference>
<evidence type="ECO:0000259" key="3">
    <source>
        <dbReference type="Pfam" id="PF04042"/>
    </source>
</evidence>
<dbReference type="EMBL" id="JAHBMH010000073">
    <property type="protein sequence ID" value="KAK1933374.1"/>
    <property type="molecule type" value="Genomic_DNA"/>
</dbReference>
<protein>
    <submittedName>
        <fullName evidence="5">DNA polymerase alpha subunit B family protein</fullName>
    </submittedName>
</protein>